<feature type="binding site" evidence="6">
    <location>
        <position position="83"/>
    </location>
    <ligand>
        <name>Mg(2+)</name>
        <dbReference type="ChEBI" id="CHEBI:18420"/>
        <label>1</label>
        <note>catalytic</note>
    </ligand>
</feature>
<accession>A0A2S8AG62</accession>
<keyword evidence="8" id="KW-1185">Reference proteome</keyword>
<dbReference type="EMBL" id="PSZM01000001">
    <property type="protein sequence ID" value="PQL95288.1"/>
    <property type="molecule type" value="Genomic_DNA"/>
</dbReference>
<evidence type="ECO:0000313" key="8">
    <source>
        <dbReference type="Proteomes" id="UP000238042"/>
    </source>
</evidence>
<protein>
    <recommendedName>
        <fullName evidence="4">3'(2'),5-bisphosphonucleoside 3'(2')-phosphohydrolase</fullName>
    </recommendedName>
    <alternativeName>
        <fullName evidence="5">DPNPase</fullName>
    </alternativeName>
</protein>
<dbReference type="InterPro" id="IPR000760">
    <property type="entry name" value="Inositol_monophosphatase-like"/>
</dbReference>
<comment type="caution">
    <text evidence="7">The sequence shown here is derived from an EMBL/GenBank/DDBJ whole genome shotgun (WGS) entry which is preliminary data.</text>
</comment>
<dbReference type="PROSITE" id="PS00629">
    <property type="entry name" value="IMP_1"/>
    <property type="match status" value="1"/>
</dbReference>
<gene>
    <name evidence="7" type="ORF">C4S77_00370</name>
</gene>
<feature type="binding site" evidence="6">
    <location>
        <position position="63"/>
    </location>
    <ligand>
        <name>Mg(2+)</name>
        <dbReference type="ChEBI" id="CHEBI:18420"/>
        <label>1</label>
        <note>catalytic</note>
    </ligand>
</feature>
<evidence type="ECO:0000256" key="6">
    <source>
        <dbReference type="PIRSR" id="PIRSR600760-2"/>
    </source>
</evidence>
<dbReference type="GO" id="GO:0050427">
    <property type="term" value="P:3'-phosphoadenosine 5'-phosphosulfate metabolic process"/>
    <property type="evidence" value="ECO:0007669"/>
    <property type="project" value="TreeGrafter"/>
</dbReference>
<dbReference type="AlphaFoldDB" id="A0A2S8AG62"/>
<proteinExistence type="predicted"/>
<sequence>MINLLNIAIKAAIESSREVLKIYEQGFTVSLKEDESPVTTGDLKANEIITSYILPTDIPILSEESEKDTLEKRKNWKRYWCIDPIDGTKEYVNKTDEYCISIGLLTNETSLLGVLAAPSMNIFYFAAEGIGSFKWKGVYEDLYSLLDSENIVEEIMKNSIQLPVKPALNPYIFLTSRSHFSNLDQEYFQKLEREHEEVQMIQMGSAIKIGWVVEGKANEYARLSPVNFWDIAGGHAIAKYAGLKIIDIASQKEVTYNDIETLKISGYIIKNI</sequence>
<dbReference type="Pfam" id="PF00459">
    <property type="entry name" value="Inositol_P"/>
    <property type="match status" value="1"/>
</dbReference>
<evidence type="ECO:0000256" key="4">
    <source>
        <dbReference type="ARBA" id="ARBA00041694"/>
    </source>
</evidence>
<organism evidence="7 8">
    <name type="scientific">Apibacter adventoris</name>
    <dbReference type="NCBI Taxonomy" id="1679466"/>
    <lineage>
        <taxon>Bacteria</taxon>
        <taxon>Pseudomonadati</taxon>
        <taxon>Bacteroidota</taxon>
        <taxon>Flavobacteriia</taxon>
        <taxon>Flavobacteriales</taxon>
        <taxon>Weeksellaceae</taxon>
        <taxon>Apibacter</taxon>
    </lineage>
</organism>
<comment type="cofactor">
    <cofactor evidence="6">
        <name>Mg(2+)</name>
        <dbReference type="ChEBI" id="CHEBI:18420"/>
    </cofactor>
</comment>
<dbReference type="GO" id="GO:0046872">
    <property type="term" value="F:metal ion binding"/>
    <property type="evidence" value="ECO:0007669"/>
    <property type="project" value="UniProtKB-KW"/>
</dbReference>
<keyword evidence="3 6" id="KW-0460">Magnesium</keyword>
<reference evidence="7 8" key="1">
    <citation type="submission" date="2018-02" db="EMBL/GenBank/DDBJ databases">
        <title>Genome sequences of Apibacter spp., gut symbionts of Asian honey bees.</title>
        <authorList>
            <person name="Kwong W.K."/>
            <person name="Steele M.I."/>
            <person name="Moran N.A."/>
        </authorList>
    </citation>
    <scope>NUCLEOTIDE SEQUENCE [LARGE SCALE GENOMIC DNA]</scope>
    <source>
        <strain evidence="8">wkB301</strain>
    </source>
</reference>
<evidence type="ECO:0000313" key="7">
    <source>
        <dbReference type="EMBL" id="PQL95288.1"/>
    </source>
</evidence>
<feature type="binding site" evidence="6">
    <location>
        <position position="86"/>
    </location>
    <ligand>
        <name>Mg(2+)</name>
        <dbReference type="ChEBI" id="CHEBI:18420"/>
        <label>1</label>
        <note>catalytic</note>
    </ligand>
</feature>
<dbReference type="Proteomes" id="UP000238042">
    <property type="component" value="Unassembled WGS sequence"/>
</dbReference>
<feature type="binding site" evidence="6">
    <location>
        <position position="230"/>
    </location>
    <ligand>
        <name>Mg(2+)</name>
        <dbReference type="ChEBI" id="CHEBI:18420"/>
        <label>1</label>
        <note>catalytic</note>
    </ligand>
</feature>
<dbReference type="GO" id="GO:0000103">
    <property type="term" value="P:sulfate assimilation"/>
    <property type="evidence" value="ECO:0007669"/>
    <property type="project" value="TreeGrafter"/>
</dbReference>
<dbReference type="CDD" id="cd01638">
    <property type="entry name" value="CysQ"/>
    <property type="match status" value="1"/>
</dbReference>
<dbReference type="PANTHER" id="PTHR43028">
    <property type="entry name" value="3'(2'),5'-BISPHOSPHATE NUCLEOTIDASE 1"/>
    <property type="match status" value="1"/>
</dbReference>
<dbReference type="RefSeq" id="WP_105245236.1">
    <property type="nucleotide sequence ID" value="NZ_PSZM01000001.1"/>
</dbReference>
<evidence type="ECO:0000256" key="3">
    <source>
        <dbReference type="ARBA" id="ARBA00022842"/>
    </source>
</evidence>
<dbReference type="Gene3D" id="3.40.190.80">
    <property type="match status" value="1"/>
</dbReference>
<feature type="binding site" evidence="6">
    <location>
        <position position="85"/>
    </location>
    <ligand>
        <name>Mg(2+)</name>
        <dbReference type="ChEBI" id="CHEBI:18420"/>
        <label>1</label>
        <note>catalytic</note>
    </ligand>
</feature>
<evidence type="ECO:0000256" key="2">
    <source>
        <dbReference type="ARBA" id="ARBA00022723"/>
    </source>
</evidence>
<comment type="catalytic activity">
    <reaction evidence="1">
        <text>adenosine 3',5'-bisphosphate + H2O = AMP + phosphate</text>
        <dbReference type="Rhea" id="RHEA:10040"/>
        <dbReference type="ChEBI" id="CHEBI:15377"/>
        <dbReference type="ChEBI" id="CHEBI:43474"/>
        <dbReference type="ChEBI" id="CHEBI:58343"/>
        <dbReference type="ChEBI" id="CHEBI:456215"/>
        <dbReference type="EC" id="3.1.3.7"/>
    </reaction>
</comment>
<evidence type="ECO:0000256" key="1">
    <source>
        <dbReference type="ARBA" id="ARBA00001625"/>
    </source>
</evidence>
<keyword evidence="2 6" id="KW-0479">Metal-binding</keyword>
<dbReference type="OrthoDB" id="9772456at2"/>
<dbReference type="GO" id="GO:0008441">
    <property type="term" value="F:3'(2'),5'-bisphosphate nucleotidase activity"/>
    <property type="evidence" value="ECO:0007669"/>
    <property type="project" value="UniProtKB-EC"/>
</dbReference>
<dbReference type="InterPro" id="IPR020583">
    <property type="entry name" value="Inositol_monoP_metal-BS"/>
</dbReference>
<dbReference type="Gene3D" id="3.30.540.10">
    <property type="entry name" value="Fructose-1,6-Bisphosphatase, subunit A, domain 1"/>
    <property type="match status" value="1"/>
</dbReference>
<dbReference type="InterPro" id="IPR050725">
    <property type="entry name" value="CysQ/Inositol_MonoPase"/>
</dbReference>
<name>A0A2S8AG62_9FLAO</name>
<dbReference type="PANTHER" id="PTHR43028:SF5">
    <property type="entry name" value="3'(2'),5'-BISPHOSPHATE NUCLEOTIDASE 1"/>
    <property type="match status" value="1"/>
</dbReference>
<dbReference type="SUPFAM" id="SSF56655">
    <property type="entry name" value="Carbohydrate phosphatase"/>
    <property type="match status" value="1"/>
</dbReference>
<evidence type="ECO:0000256" key="5">
    <source>
        <dbReference type="ARBA" id="ARBA00042530"/>
    </source>
</evidence>